<dbReference type="InterPro" id="IPR005467">
    <property type="entry name" value="His_kinase_dom"/>
</dbReference>
<evidence type="ECO:0000256" key="7">
    <source>
        <dbReference type="SAM" id="Phobius"/>
    </source>
</evidence>
<evidence type="ECO:0000256" key="1">
    <source>
        <dbReference type="ARBA" id="ARBA00000085"/>
    </source>
</evidence>
<evidence type="ECO:0000256" key="6">
    <source>
        <dbReference type="ARBA" id="ARBA00022840"/>
    </source>
</evidence>
<dbReference type="InterPro" id="IPR036890">
    <property type="entry name" value="HATPase_C_sf"/>
</dbReference>
<evidence type="ECO:0000313" key="10">
    <source>
        <dbReference type="Proteomes" id="UP000599109"/>
    </source>
</evidence>
<accession>A0A936YZK5</accession>
<dbReference type="Proteomes" id="UP000599109">
    <property type="component" value="Unassembled WGS sequence"/>
</dbReference>
<dbReference type="Pfam" id="PF02518">
    <property type="entry name" value="HATPase_c"/>
    <property type="match status" value="1"/>
</dbReference>
<dbReference type="GO" id="GO:0000155">
    <property type="term" value="F:phosphorelay sensor kinase activity"/>
    <property type="evidence" value="ECO:0007669"/>
    <property type="project" value="TreeGrafter"/>
</dbReference>
<dbReference type="PANTHER" id="PTHR44936:SF10">
    <property type="entry name" value="SENSOR PROTEIN RSTB"/>
    <property type="match status" value="1"/>
</dbReference>
<evidence type="ECO:0000259" key="8">
    <source>
        <dbReference type="PROSITE" id="PS50109"/>
    </source>
</evidence>
<dbReference type="PROSITE" id="PS50109">
    <property type="entry name" value="HIS_KIN"/>
    <property type="match status" value="1"/>
</dbReference>
<dbReference type="EMBL" id="JAEQNE010000002">
    <property type="protein sequence ID" value="MBL0391858.1"/>
    <property type="molecule type" value="Genomic_DNA"/>
</dbReference>
<dbReference type="SMART" id="SM00387">
    <property type="entry name" value="HATPase_c"/>
    <property type="match status" value="1"/>
</dbReference>
<evidence type="ECO:0000256" key="4">
    <source>
        <dbReference type="ARBA" id="ARBA00022741"/>
    </source>
</evidence>
<dbReference type="RefSeq" id="WP_201674460.1">
    <property type="nucleotide sequence ID" value="NZ_JAEQNE010000002.1"/>
</dbReference>
<keyword evidence="7" id="KW-0472">Membrane</keyword>
<comment type="caution">
    <text evidence="9">The sequence shown here is derived from an EMBL/GenBank/DDBJ whole genome shotgun (WGS) entry which is preliminary data.</text>
</comment>
<keyword evidence="10" id="KW-1185">Reference proteome</keyword>
<evidence type="ECO:0000256" key="5">
    <source>
        <dbReference type="ARBA" id="ARBA00022777"/>
    </source>
</evidence>
<dbReference type="AlphaFoldDB" id="A0A936YZK5"/>
<gene>
    <name evidence="9" type="ORF">JJ685_12030</name>
</gene>
<keyword evidence="7" id="KW-1133">Transmembrane helix</keyword>
<feature type="transmembrane region" description="Helical" evidence="7">
    <location>
        <begin position="404"/>
        <end position="426"/>
    </location>
</feature>
<organism evidence="9 10">
    <name type="scientific">Ramlibacter monticola</name>
    <dbReference type="NCBI Taxonomy" id="1926872"/>
    <lineage>
        <taxon>Bacteria</taxon>
        <taxon>Pseudomonadati</taxon>
        <taxon>Pseudomonadota</taxon>
        <taxon>Betaproteobacteria</taxon>
        <taxon>Burkholderiales</taxon>
        <taxon>Comamonadaceae</taxon>
        <taxon>Ramlibacter</taxon>
    </lineage>
</organism>
<feature type="domain" description="Histidine kinase" evidence="8">
    <location>
        <begin position="502"/>
        <end position="703"/>
    </location>
</feature>
<dbReference type="EC" id="2.7.13.3" evidence="2"/>
<dbReference type="SUPFAM" id="SSF55874">
    <property type="entry name" value="ATPase domain of HSP90 chaperone/DNA topoisomerase II/histidine kinase"/>
    <property type="match status" value="1"/>
</dbReference>
<dbReference type="GO" id="GO:0005524">
    <property type="term" value="F:ATP binding"/>
    <property type="evidence" value="ECO:0007669"/>
    <property type="project" value="UniProtKB-KW"/>
</dbReference>
<feature type="transmembrane region" description="Helical" evidence="7">
    <location>
        <begin position="30"/>
        <end position="51"/>
    </location>
</feature>
<dbReference type="PANTHER" id="PTHR44936">
    <property type="entry name" value="SENSOR PROTEIN CREC"/>
    <property type="match status" value="1"/>
</dbReference>
<dbReference type="Gene3D" id="3.30.565.10">
    <property type="entry name" value="Histidine kinase-like ATPase, C-terminal domain"/>
    <property type="match status" value="1"/>
</dbReference>
<keyword evidence="3" id="KW-0808">Transferase</keyword>
<comment type="catalytic activity">
    <reaction evidence="1">
        <text>ATP + protein L-histidine = ADP + protein N-phospho-L-histidine.</text>
        <dbReference type="EC" id="2.7.13.3"/>
    </reaction>
</comment>
<keyword evidence="5 9" id="KW-0418">Kinase</keyword>
<proteinExistence type="predicted"/>
<dbReference type="InterPro" id="IPR003594">
    <property type="entry name" value="HATPase_dom"/>
</dbReference>
<dbReference type="GO" id="GO:0005886">
    <property type="term" value="C:plasma membrane"/>
    <property type="evidence" value="ECO:0007669"/>
    <property type="project" value="TreeGrafter"/>
</dbReference>
<evidence type="ECO:0000313" key="9">
    <source>
        <dbReference type="EMBL" id="MBL0391858.1"/>
    </source>
</evidence>
<evidence type="ECO:0000256" key="2">
    <source>
        <dbReference type="ARBA" id="ARBA00012438"/>
    </source>
</evidence>
<evidence type="ECO:0000256" key="3">
    <source>
        <dbReference type="ARBA" id="ARBA00022679"/>
    </source>
</evidence>
<keyword evidence="6" id="KW-0067">ATP-binding</keyword>
<sequence>MKLAELGLPDLSLARLEVPRLGLASFRRRLLIRGVFLLLALATLALAVVLLQDEKARSYGNYQQAFRKTQADVMARLRQPSGLLGLLNPDAGGPATPVRPVVLPYASLDLDDPGKAQQAVELAGCSVVYADDSALCAGIGSSPYAGGFIYLVGSFASGDLVGRQEDDPDLLGVHRAVIRLDMPGEQRTWIAPFERQSLRGEPLVRGRFVAYPWRGESELAPGARPLRDFRASVWQSAACASGGDPSGCARRVSYAMRVPVENFRAALEHSPTMWPPRDLDRIRLRVQVLPPERDKPLFDSNADGAVAPAAVQDLSTLLQAGEELTISRQDGGATPPVAVLRARDEGPGSSPLILRLIDRLPVAARPGTLSARETIATPLGTFEAILTGDARGIDRGLGVIATRMAWYVAAMLGAIVLAWLVIEVGLIRRISVLTRRAAAVSHNVQKDAAGHERIGRLDVSDLRGRDELGILAGGLADLLQRVQGDVQREQLRAERERDMLQAVGHEILSPLQSLMVLHPDPDDPAHRYVQRMQHAVRVLYGQASPSEALQAAHLELAPLDLDAFLREVADNAHFAGLADVRYAPLAAPLTVRADAFSLEDIVTHILRNADRHRRPGTPVTLSLQRRAKQAVIGIHNAGPAIPQDMLERIFDYGVSEAPAEDGGGRRGQGLFVARTYMAKMGGTVAAANVADGVLFSLSFPLEA</sequence>
<name>A0A936YZK5_9BURK</name>
<keyword evidence="4" id="KW-0547">Nucleotide-binding</keyword>
<reference evidence="9 10" key="1">
    <citation type="journal article" date="2017" name="Int. J. Syst. Evol. Microbiol.">
        <title>Ramlibacter monticola sp. nov., isolated from forest soil.</title>
        <authorList>
            <person name="Chaudhary D.K."/>
            <person name="Kim J."/>
        </authorList>
    </citation>
    <scope>NUCLEOTIDE SEQUENCE [LARGE SCALE GENOMIC DNA]</scope>
    <source>
        <strain evidence="9 10">KACC 19175</strain>
    </source>
</reference>
<protein>
    <recommendedName>
        <fullName evidence="2">histidine kinase</fullName>
        <ecNumber evidence="2">2.7.13.3</ecNumber>
    </recommendedName>
</protein>
<keyword evidence="7" id="KW-0812">Transmembrane</keyword>
<dbReference type="InterPro" id="IPR050980">
    <property type="entry name" value="2C_sensor_his_kinase"/>
</dbReference>